<keyword evidence="8 11" id="KW-0472">Membrane</keyword>
<evidence type="ECO:0000256" key="9">
    <source>
        <dbReference type="ARBA" id="ARBA00025772"/>
    </source>
</evidence>
<evidence type="ECO:0000313" key="14">
    <source>
        <dbReference type="Proteomes" id="UP000092504"/>
    </source>
</evidence>
<evidence type="ECO:0000256" key="1">
    <source>
        <dbReference type="ARBA" id="ARBA00004377"/>
    </source>
</evidence>
<dbReference type="GO" id="GO:0015628">
    <property type="term" value="P:protein secretion by the type II secretion system"/>
    <property type="evidence" value="ECO:0007669"/>
    <property type="project" value="InterPro"/>
</dbReference>
<comment type="subcellular location">
    <subcellularLocation>
        <location evidence="1">Cell inner membrane</location>
        <topology evidence="1">Single-pass membrane protein</topology>
    </subcellularLocation>
</comment>
<feature type="transmembrane region" description="Helical" evidence="11">
    <location>
        <begin position="26"/>
        <end position="46"/>
    </location>
</feature>
<dbReference type="AlphaFoldDB" id="A0A1B8P790"/>
<sequence>MPPDRITQTYHIDTPHGPARKRQAGLTLLELCVALGILAFTVAWAAPGLGGFMARNEVAADVVRLKDVLATARNTAITRGTIITVCPSWDGRRCIEDWTAPLSILQGEIDLPPGQRLLLGRRGASQVAAITYRLDHRPVRYQPTGRATGHNGTFHLCGRRGEGASVIVSNFGRVRVVDDTPSAC</sequence>
<evidence type="ECO:0000256" key="4">
    <source>
        <dbReference type="ARBA" id="ARBA00022481"/>
    </source>
</evidence>
<comment type="caution">
    <text evidence="13">The sequence shown here is derived from an EMBL/GenBank/DDBJ whole genome shotgun (WGS) entry which is preliminary data.</text>
</comment>
<evidence type="ECO:0000259" key="12">
    <source>
        <dbReference type="Pfam" id="PF12019"/>
    </source>
</evidence>
<gene>
    <name evidence="13" type="ORF">A8U91_02458</name>
</gene>
<dbReference type="PATRIC" id="fig|2746.7.peg.2519"/>
<dbReference type="Gene3D" id="3.55.40.10">
    <property type="entry name" value="minor pseudopilin epsh domain"/>
    <property type="match status" value="1"/>
</dbReference>
<keyword evidence="7 11" id="KW-1133">Transmembrane helix</keyword>
<comment type="similarity">
    <text evidence="9">Belongs to the GSP H family.</text>
</comment>
<name>A0A1B8P790_HALEL</name>
<dbReference type="Proteomes" id="UP000092504">
    <property type="component" value="Unassembled WGS sequence"/>
</dbReference>
<dbReference type="EMBL" id="MAJD01000001">
    <property type="protein sequence ID" value="OBX38073.1"/>
    <property type="molecule type" value="Genomic_DNA"/>
</dbReference>
<organism evidence="13 14">
    <name type="scientific">Halomonas elongata</name>
    <dbReference type="NCBI Taxonomy" id="2746"/>
    <lineage>
        <taxon>Bacteria</taxon>
        <taxon>Pseudomonadati</taxon>
        <taxon>Pseudomonadota</taxon>
        <taxon>Gammaproteobacteria</taxon>
        <taxon>Oceanospirillales</taxon>
        <taxon>Halomonadaceae</taxon>
        <taxon>Halomonas</taxon>
    </lineage>
</organism>
<feature type="domain" description="General secretion pathway GspH" evidence="12">
    <location>
        <begin position="64"/>
        <end position="170"/>
    </location>
</feature>
<dbReference type="InterPro" id="IPR045584">
    <property type="entry name" value="Pilin-like"/>
</dbReference>
<evidence type="ECO:0000256" key="6">
    <source>
        <dbReference type="ARBA" id="ARBA00022692"/>
    </source>
</evidence>
<keyword evidence="4" id="KW-0488">Methylation</keyword>
<evidence type="ECO:0000313" key="13">
    <source>
        <dbReference type="EMBL" id="OBX38073.1"/>
    </source>
</evidence>
<protein>
    <recommendedName>
        <fullName evidence="2">Type II secretion system protein H</fullName>
    </recommendedName>
    <alternativeName>
        <fullName evidence="10">General secretion pathway protein H</fullName>
    </alternativeName>
</protein>
<evidence type="ECO:0000256" key="5">
    <source>
        <dbReference type="ARBA" id="ARBA00022519"/>
    </source>
</evidence>
<dbReference type="GO" id="GO:0005886">
    <property type="term" value="C:plasma membrane"/>
    <property type="evidence" value="ECO:0007669"/>
    <property type="project" value="UniProtKB-SubCell"/>
</dbReference>
<evidence type="ECO:0000256" key="2">
    <source>
        <dbReference type="ARBA" id="ARBA00021549"/>
    </source>
</evidence>
<dbReference type="Pfam" id="PF12019">
    <property type="entry name" value="GspH"/>
    <property type="match status" value="1"/>
</dbReference>
<dbReference type="SUPFAM" id="SSF54523">
    <property type="entry name" value="Pili subunits"/>
    <property type="match status" value="1"/>
</dbReference>
<keyword evidence="6 11" id="KW-0812">Transmembrane</keyword>
<reference evidence="13 14" key="1">
    <citation type="submission" date="2016-06" db="EMBL/GenBank/DDBJ databases">
        <title>Genome sequence of halotolerant plant growth promoting strain of Halomonas elongata HEK1 isolated from salterns of Rann of Kutch, Gujarat, India.</title>
        <authorList>
            <person name="Gaba S."/>
            <person name="Singh R.N."/>
            <person name="Abrol S."/>
            <person name="Kaushik R."/>
            <person name="Saxena A.K."/>
        </authorList>
    </citation>
    <scope>NUCLEOTIDE SEQUENCE [LARGE SCALE GENOMIC DNA]</scope>
    <source>
        <strain evidence="13 14">HEK1</strain>
    </source>
</reference>
<evidence type="ECO:0000256" key="10">
    <source>
        <dbReference type="ARBA" id="ARBA00030775"/>
    </source>
</evidence>
<evidence type="ECO:0000256" key="7">
    <source>
        <dbReference type="ARBA" id="ARBA00022989"/>
    </source>
</evidence>
<evidence type="ECO:0000256" key="3">
    <source>
        <dbReference type="ARBA" id="ARBA00022475"/>
    </source>
</evidence>
<proteinExistence type="inferred from homology"/>
<accession>A0A1B8P790</accession>
<dbReference type="InterPro" id="IPR022346">
    <property type="entry name" value="T2SS_GspH"/>
</dbReference>
<dbReference type="GO" id="GO:0015627">
    <property type="term" value="C:type II protein secretion system complex"/>
    <property type="evidence" value="ECO:0007669"/>
    <property type="project" value="InterPro"/>
</dbReference>
<keyword evidence="5" id="KW-0997">Cell inner membrane</keyword>
<evidence type="ECO:0000256" key="11">
    <source>
        <dbReference type="SAM" id="Phobius"/>
    </source>
</evidence>
<evidence type="ECO:0000256" key="8">
    <source>
        <dbReference type="ARBA" id="ARBA00023136"/>
    </source>
</evidence>
<keyword evidence="3" id="KW-1003">Cell membrane</keyword>